<comment type="caution">
    <text evidence="2">The sequence shown here is derived from an EMBL/GenBank/DDBJ whole genome shotgun (WGS) entry which is preliminary data.</text>
</comment>
<dbReference type="PANTHER" id="PTHR10900">
    <property type="entry name" value="PERIOSTIN-RELATED"/>
    <property type="match status" value="1"/>
</dbReference>
<accession>A0A495IYW6</accession>
<dbReference type="EMBL" id="RBKU01000001">
    <property type="protein sequence ID" value="RKR81762.1"/>
    <property type="molecule type" value="Genomic_DNA"/>
</dbReference>
<feature type="domain" description="FAS1" evidence="1">
    <location>
        <begin position="375"/>
        <end position="517"/>
    </location>
</feature>
<evidence type="ECO:0000313" key="2">
    <source>
        <dbReference type="EMBL" id="RKR81762.1"/>
    </source>
</evidence>
<evidence type="ECO:0000313" key="3">
    <source>
        <dbReference type="Proteomes" id="UP000268007"/>
    </source>
</evidence>
<protein>
    <submittedName>
        <fullName evidence="2">Fasciclin domain-containing protein</fullName>
    </submittedName>
</protein>
<dbReference type="AlphaFoldDB" id="A0A495IYW6"/>
<dbReference type="PROSITE" id="PS50213">
    <property type="entry name" value="FAS1"/>
    <property type="match status" value="3"/>
</dbReference>
<name>A0A495IYW6_9SPHI</name>
<dbReference type="InterPro" id="IPR050904">
    <property type="entry name" value="Adhesion/Biosynth-related"/>
</dbReference>
<keyword evidence="3" id="KW-1185">Reference proteome</keyword>
<dbReference type="Pfam" id="PF02469">
    <property type="entry name" value="Fasciclin"/>
    <property type="match status" value="2"/>
</dbReference>
<feature type="domain" description="FAS1" evidence="1">
    <location>
        <begin position="233"/>
        <end position="369"/>
    </location>
</feature>
<dbReference type="PANTHER" id="PTHR10900:SF77">
    <property type="entry name" value="FI19380P1"/>
    <property type="match status" value="1"/>
</dbReference>
<dbReference type="InterPro" id="IPR000782">
    <property type="entry name" value="FAS1_domain"/>
</dbReference>
<dbReference type="OrthoDB" id="1144324at2"/>
<dbReference type="Proteomes" id="UP000268007">
    <property type="component" value="Unassembled WGS sequence"/>
</dbReference>
<dbReference type="SUPFAM" id="SSF82153">
    <property type="entry name" value="FAS1 domain"/>
    <property type="match status" value="3"/>
</dbReference>
<dbReference type="PROSITE" id="PS51257">
    <property type="entry name" value="PROKAR_LIPOPROTEIN"/>
    <property type="match status" value="1"/>
</dbReference>
<dbReference type="InterPro" id="IPR036378">
    <property type="entry name" value="FAS1_dom_sf"/>
</dbReference>
<proteinExistence type="predicted"/>
<feature type="domain" description="FAS1" evidence="1">
    <location>
        <begin position="47"/>
        <end position="188"/>
    </location>
</feature>
<sequence>MIKPIQNKLMFNRYITAVLLAIAVVFAISSCKSRFDEYYQDSSNTKGGYLFTKLQSNPKFSIFTAGLQRASIDPFISKGGLYTVFAPTDSAFNVYFKAKGYTSVNDVPIDTLFSILSYHIVNNMWYYYDFKVRYTTSQQSLFLTRSKKFVNVDISANDTLKVNGVPIIKSLRDIGAENGVIHGIGQVLIPSPNLEQKFLTDPQLNTSTFYRLMKVCSARTYDQFNSFDKNHDGLIDSAFYTSYPFLNTVYTALEYKVNSLATDQGGDPVFTTVLMPSNAVLDPLIAPALAKISNTVTDKIAALSPVYAKGVLESYFIGNQSVSSAVLIKRPTVLASVNGSTVPALTAASFVRPDIQTSNGVIHIINTTFPISDFQKSAFGQATSDPDLTTYWLAIQKAGLLGTYGVSSRAGTYFAPTNAAFAAAGFNLTAMTLNGAPLTTTTLANLLKVHVVNSNQAATTFPNAVFSTDLSGTEQLTFDSTGTIITSPTGNTATVIFPVLSVGPSNVGYVYKINQLLIPQ</sequence>
<reference evidence="2 3" key="1">
    <citation type="submission" date="2018-10" db="EMBL/GenBank/DDBJ databases">
        <title>Genomic Encyclopedia of Archaeal and Bacterial Type Strains, Phase II (KMG-II): from individual species to whole genera.</title>
        <authorList>
            <person name="Goeker M."/>
        </authorList>
    </citation>
    <scope>NUCLEOTIDE SEQUENCE [LARGE SCALE GENOMIC DNA]</scope>
    <source>
        <strain evidence="2 3">DSM 18602</strain>
    </source>
</reference>
<evidence type="ECO:0000259" key="1">
    <source>
        <dbReference type="PROSITE" id="PS50213"/>
    </source>
</evidence>
<gene>
    <name evidence="2" type="ORF">BDD43_1918</name>
</gene>
<dbReference type="Gene3D" id="2.30.180.10">
    <property type="entry name" value="FAS1 domain"/>
    <property type="match status" value="3"/>
</dbReference>
<dbReference type="SMART" id="SM00554">
    <property type="entry name" value="FAS1"/>
    <property type="match status" value="3"/>
</dbReference>
<organism evidence="2 3">
    <name type="scientific">Mucilaginibacter gracilis</name>
    <dbReference type="NCBI Taxonomy" id="423350"/>
    <lineage>
        <taxon>Bacteria</taxon>
        <taxon>Pseudomonadati</taxon>
        <taxon>Bacteroidota</taxon>
        <taxon>Sphingobacteriia</taxon>
        <taxon>Sphingobacteriales</taxon>
        <taxon>Sphingobacteriaceae</taxon>
        <taxon>Mucilaginibacter</taxon>
    </lineage>
</organism>